<dbReference type="InterPro" id="IPR035396">
    <property type="entry name" value="Bac_rhamnosid6H"/>
</dbReference>
<dbReference type="SUPFAM" id="SSF48208">
    <property type="entry name" value="Six-hairpin glycosidases"/>
    <property type="match status" value="1"/>
</dbReference>
<dbReference type="AlphaFoldDB" id="A0A401LZP8"/>
<reference evidence="2 3" key="1">
    <citation type="submission" date="2018-10" db="EMBL/GenBank/DDBJ databases">
        <title>Draft Genome Sequence of Bacteroides sp. KCTC 15687.</title>
        <authorList>
            <person name="Yu S.Y."/>
            <person name="Kim J.S."/>
            <person name="Oh B.S."/>
            <person name="Park S.H."/>
            <person name="Kang S.W."/>
            <person name="Park J.E."/>
            <person name="Choi S.H."/>
            <person name="Han K.I."/>
            <person name="Lee K.C."/>
            <person name="Eom M.K."/>
            <person name="Suh M.K."/>
            <person name="Lee D.H."/>
            <person name="Yoon H."/>
            <person name="Kim B."/>
            <person name="Yang S.J."/>
            <person name="Lee J.S."/>
            <person name="Lee J.H."/>
        </authorList>
    </citation>
    <scope>NUCLEOTIDE SEQUENCE [LARGE SCALE GENOMIC DNA]</scope>
    <source>
        <strain evidence="2 3">KCTC 15687</strain>
    </source>
</reference>
<dbReference type="GO" id="GO:0005975">
    <property type="term" value="P:carbohydrate metabolic process"/>
    <property type="evidence" value="ECO:0007669"/>
    <property type="project" value="InterPro"/>
</dbReference>
<organism evidence="2 3">
    <name type="scientific">Bacteroides faecalis</name>
    <dbReference type="NCBI Taxonomy" id="2447885"/>
    <lineage>
        <taxon>Bacteria</taxon>
        <taxon>Pseudomonadati</taxon>
        <taxon>Bacteroidota</taxon>
        <taxon>Bacteroidia</taxon>
        <taxon>Bacteroidales</taxon>
        <taxon>Bacteroidaceae</taxon>
        <taxon>Bacteroides</taxon>
    </lineage>
</organism>
<dbReference type="EMBL" id="BHWB01000018">
    <property type="protein sequence ID" value="GCB37029.1"/>
    <property type="molecule type" value="Genomic_DNA"/>
</dbReference>
<gene>
    <name evidence="2" type="ORF">KGMB02408_39740</name>
</gene>
<proteinExistence type="predicted"/>
<evidence type="ECO:0000313" key="3">
    <source>
        <dbReference type="Proteomes" id="UP000288079"/>
    </source>
</evidence>
<sequence>MSHDPALKKITISDPEQKLVLQLDYSNGCKITQLNVKGKNVLSASGIFTGFSTKGGLFNSTISVEEVKVEKSDNKISIKNIIYGDQSINVNESWNFELVGNKIVWKISRKYSNLAKLEETAFPQWNFANLSIWKGGILDNGGMVWCKYLRGVNDTYGIHTGGVTFWNPDTGNALRIKAISEGKHIAAKYSQSDKNEFVCTHFVTGEELEPRYNLNRFVNQRSDVFVPFDVQKETVNLTLEMEYVDYAVEYSRGILPGIDAEAVRELMNTTGRYGVVDNGIVGANGWTTNWKCLHEPFFSQIGMALNDGNYIRNMSLTLDRERDYAMKEDGRVLSRWHNAGEDQIPGTFNYKTGYYEARWGYTIDSQTGYVINAAEQFDLCGDKEWLQSHKASCEKALDWLIKRDSNGNGIFEMMNNSIKEEKASDWLDIVWASFENAFVNAQMYGALNLWADCERVLGDQEKADYYTTVALKLKENFNKSIHDGGFWSPEKKQYVYWRDKDGSVHGDNLVTPVNFAVIAFGLCDNKKRISQILEQIEKRTTAENLFHWPLCFDSFKREEVSAGNWPFPTYENGDIFPTWGYLGVRAYVGYDKHIALKYIRNILAQYKKDGLSSQRYSRKTQEGQGSDILAGICTSVTALYRDVYGIRPKWNRMGLEPNIPEILNGTEFNYTLRNTDYRIKLNVDGYEMQTDKFTVKCRENFGASFEEGLMVYPQNKEKTILKVCGKSSLPIGVTLKHCSENDISWKMDSTDDYQFVIEGLNPALKYKLVIQDKSTNIEIGKDGKASFTHNCKASMNFRVYGK</sequence>
<feature type="domain" description="Alpha-L-rhamnosidase six-hairpin glycosidase" evidence="1">
    <location>
        <begin position="367"/>
        <end position="481"/>
    </location>
</feature>
<dbReference type="InterPro" id="IPR008928">
    <property type="entry name" value="6-hairpin_glycosidase_sf"/>
</dbReference>
<comment type="caution">
    <text evidence="2">The sequence shown here is derived from an EMBL/GenBank/DDBJ whole genome shotgun (WGS) entry which is preliminary data.</text>
</comment>
<dbReference type="Proteomes" id="UP000288079">
    <property type="component" value="Unassembled WGS sequence"/>
</dbReference>
<dbReference type="Pfam" id="PF17389">
    <property type="entry name" value="Bac_rhamnosid6H"/>
    <property type="match status" value="1"/>
</dbReference>
<dbReference type="InterPro" id="IPR012341">
    <property type="entry name" value="6hp_glycosidase-like_sf"/>
</dbReference>
<protein>
    <recommendedName>
        <fullName evidence="1">Alpha-L-rhamnosidase six-hairpin glycosidase domain-containing protein</fullName>
    </recommendedName>
</protein>
<evidence type="ECO:0000313" key="2">
    <source>
        <dbReference type="EMBL" id="GCB37029.1"/>
    </source>
</evidence>
<dbReference type="Gene3D" id="1.50.10.10">
    <property type="match status" value="1"/>
</dbReference>
<accession>A0A401LZP8</accession>
<name>A0A401LZP8_9BACE</name>
<evidence type="ECO:0000259" key="1">
    <source>
        <dbReference type="Pfam" id="PF17389"/>
    </source>
</evidence>
<keyword evidence="3" id="KW-1185">Reference proteome</keyword>